<organism evidence="2 3">
    <name type="scientific">Anopheles farauti</name>
    <dbReference type="NCBI Taxonomy" id="69004"/>
    <lineage>
        <taxon>Eukaryota</taxon>
        <taxon>Metazoa</taxon>
        <taxon>Ecdysozoa</taxon>
        <taxon>Arthropoda</taxon>
        <taxon>Hexapoda</taxon>
        <taxon>Insecta</taxon>
        <taxon>Pterygota</taxon>
        <taxon>Neoptera</taxon>
        <taxon>Endopterygota</taxon>
        <taxon>Diptera</taxon>
        <taxon>Nematocera</taxon>
        <taxon>Culicoidea</taxon>
        <taxon>Culicidae</taxon>
        <taxon>Anophelinae</taxon>
        <taxon>Anopheles</taxon>
    </lineage>
</organism>
<name>A0A182QDU2_9DIPT</name>
<sequence length="178" mass="19498">MNPIAALPAQPVKRTRCVLILIIVIIVFAGRSPGPGLVHAWWSSFWNNNLASVPQPIVRDSSTHTRPTPPGAGDGFVAPPPVPPPPTHLTHVLRHAVQRGAAGPPCPPSARLRRCLRSRATRRWEKIWHTFRQPSEANSKKINIVPQPATVQRSRSQTTRTPGECLTANRPSNATLII</sequence>
<dbReference type="EMBL" id="AXCN02000446">
    <property type="status" value="NOT_ANNOTATED_CDS"/>
    <property type="molecule type" value="Genomic_DNA"/>
</dbReference>
<evidence type="ECO:0000313" key="3">
    <source>
        <dbReference type="Proteomes" id="UP000075886"/>
    </source>
</evidence>
<evidence type="ECO:0000256" key="1">
    <source>
        <dbReference type="SAM" id="MobiDB-lite"/>
    </source>
</evidence>
<dbReference type="AlphaFoldDB" id="A0A182QDU2"/>
<dbReference type="Proteomes" id="UP000075886">
    <property type="component" value="Unassembled WGS sequence"/>
</dbReference>
<proteinExistence type="predicted"/>
<reference evidence="3" key="1">
    <citation type="submission" date="2014-01" db="EMBL/GenBank/DDBJ databases">
        <title>The Genome Sequence of Anopheles farauti FAR1 (V2).</title>
        <authorList>
            <consortium name="The Broad Institute Genomics Platform"/>
            <person name="Neafsey D.E."/>
            <person name="Besansky N."/>
            <person name="Howell P."/>
            <person name="Walton C."/>
            <person name="Young S.K."/>
            <person name="Zeng Q."/>
            <person name="Gargeya S."/>
            <person name="Fitzgerald M."/>
            <person name="Haas B."/>
            <person name="Abouelleil A."/>
            <person name="Allen A.W."/>
            <person name="Alvarado L."/>
            <person name="Arachchi H.M."/>
            <person name="Berlin A.M."/>
            <person name="Chapman S.B."/>
            <person name="Gainer-Dewar J."/>
            <person name="Goldberg J."/>
            <person name="Griggs A."/>
            <person name="Gujja S."/>
            <person name="Hansen M."/>
            <person name="Howarth C."/>
            <person name="Imamovic A."/>
            <person name="Ireland A."/>
            <person name="Larimer J."/>
            <person name="McCowan C."/>
            <person name="Murphy C."/>
            <person name="Pearson M."/>
            <person name="Poon T.W."/>
            <person name="Priest M."/>
            <person name="Roberts A."/>
            <person name="Saif S."/>
            <person name="Shea T."/>
            <person name="Sisk P."/>
            <person name="Sykes S."/>
            <person name="Wortman J."/>
            <person name="Nusbaum C."/>
            <person name="Birren B."/>
        </authorList>
    </citation>
    <scope>NUCLEOTIDE SEQUENCE [LARGE SCALE GENOMIC DNA]</scope>
    <source>
        <strain evidence="3">FAR1</strain>
    </source>
</reference>
<feature type="region of interest" description="Disordered" evidence="1">
    <location>
        <begin position="58"/>
        <end position="80"/>
    </location>
</feature>
<keyword evidence="3" id="KW-1185">Reference proteome</keyword>
<accession>A0A182QDU2</accession>
<dbReference type="EnsemblMetazoa" id="AFAF008153-RA">
    <property type="protein sequence ID" value="AFAF008153-PA"/>
    <property type="gene ID" value="AFAF008153"/>
</dbReference>
<dbReference type="VEuPathDB" id="VectorBase:AFAF008153"/>
<protein>
    <submittedName>
        <fullName evidence="2">Uncharacterized protein</fullName>
    </submittedName>
</protein>
<evidence type="ECO:0000313" key="2">
    <source>
        <dbReference type="EnsemblMetazoa" id="AFAF008153-PA"/>
    </source>
</evidence>
<reference evidence="2" key="2">
    <citation type="submission" date="2020-05" db="UniProtKB">
        <authorList>
            <consortium name="EnsemblMetazoa"/>
        </authorList>
    </citation>
    <scope>IDENTIFICATION</scope>
    <source>
        <strain evidence="2">FAR1</strain>
    </source>
</reference>